<reference evidence="1" key="1">
    <citation type="submission" date="2018-11" db="EMBL/GenBank/DDBJ databases">
        <authorList>
            <consortium name="Pathogen Informatics"/>
        </authorList>
    </citation>
    <scope>NUCLEOTIDE SEQUENCE</scope>
</reference>
<comment type="caution">
    <text evidence="1">The sequence shown here is derived from an EMBL/GenBank/DDBJ whole genome shotgun (WGS) entry which is preliminary data.</text>
</comment>
<dbReference type="AlphaFoldDB" id="A0A3S5A2D7"/>
<dbReference type="Proteomes" id="UP000784294">
    <property type="component" value="Unassembled WGS sequence"/>
</dbReference>
<keyword evidence="2" id="KW-1185">Reference proteome</keyword>
<accession>A0A3S5A2D7</accession>
<protein>
    <submittedName>
        <fullName evidence="1">Uncharacterized protein</fullName>
    </submittedName>
</protein>
<organism evidence="1 2">
    <name type="scientific">Protopolystoma xenopodis</name>
    <dbReference type="NCBI Taxonomy" id="117903"/>
    <lineage>
        <taxon>Eukaryota</taxon>
        <taxon>Metazoa</taxon>
        <taxon>Spiralia</taxon>
        <taxon>Lophotrochozoa</taxon>
        <taxon>Platyhelminthes</taxon>
        <taxon>Monogenea</taxon>
        <taxon>Polyopisthocotylea</taxon>
        <taxon>Polystomatidea</taxon>
        <taxon>Polystomatidae</taxon>
        <taxon>Protopolystoma</taxon>
    </lineage>
</organism>
<dbReference type="EMBL" id="CAAALY010076784">
    <property type="protein sequence ID" value="VEL25880.1"/>
    <property type="molecule type" value="Genomic_DNA"/>
</dbReference>
<proteinExistence type="predicted"/>
<sequence length="167" mass="18101">MPIYLARSPPTSNGFCNRCLVRSAELRLSGNGLRKVGLFHLDHEVPDVIPLRRGGLNGETSYWAADYHRLAQGKLLTSREMMAEVKGPRDAIDADCLASIQRRLAKMGVMSGFTDATAFCRLDCLSLPPMVLLSQACLCGSSPSHDPLFCSVPTAHISVSLPVCISL</sequence>
<name>A0A3S5A2D7_9PLAT</name>
<evidence type="ECO:0000313" key="2">
    <source>
        <dbReference type="Proteomes" id="UP000784294"/>
    </source>
</evidence>
<gene>
    <name evidence="1" type="ORF">PXEA_LOCUS19320</name>
</gene>
<evidence type="ECO:0000313" key="1">
    <source>
        <dbReference type="EMBL" id="VEL25880.1"/>
    </source>
</evidence>